<keyword evidence="3 6" id="KW-0436">Ligase</keyword>
<keyword evidence="5 6" id="KW-0067">ATP-binding</keyword>
<dbReference type="InterPro" id="IPR020628">
    <property type="entry name" value="Formate_THF_ligase_CS"/>
</dbReference>
<dbReference type="UniPathway" id="UPA00193"/>
<keyword evidence="4 6" id="KW-0547">Nucleotide-binding</keyword>
<dbReference type="HOGENOM" id="CLU_003601_3_3_0"/>
<dbReference type="HAMAP" id="MF_01543">
    <property type="entry name" value="FTHFS"/>
    <property type="match status" value="1"/>
</dbReference>
<dbReference type="EC" id="6.3.4.3" evidence="6"/>
<evidence type="ECO:0000256" key="2">
    <source>
        <dbReference type="ARBA" id="ARBA00022563"/>
    </source>
</evidence>
<dbReference type="Gene3D" id="3.10.410.10">
    <property type="entry name" value="Formyltetrahydrofolate synthetase, domain 3"/>
    <property type="match status" value="1"/>
</dbReference>
<sequence>MNDIEISRNTKLKNIREIYRNIHIHDDEVYVYGDYKAKIKLNIFDRLETRSNGKLVLVTSITPTKYGEGKSTVTIGLTQAFNLLNYSSIASIRQPSMGPVFGLKGGATGGGYSQVLPMEDINLNFTGDFHAITAAHNLIAATIDNHIYWGNELKIDKDNVYFKRVTDTNDRALRNILIKDKKYERSSSFQITAASELMAILCLSENLEELKERIGNIVVAKSLNNSLVTVKDLGVDGACAVILKDAILPNLVQTTENTPVLIHGGPFANIAHGCSSVIATKLALKLCDYTITEAGFAADLGAEKFFDIKCRLSSITPDVAVLVVTCRAIEENGLENLKIHIENLRKFNIPIVIGINKFNDDTVEQIDKIKEFSKSENISCCVVDAYSKGSIGAVNLAKLIVNEINKTEDLSNKEVENNNIETFNYLYPIDIPIEEKIDTLVKSIYRATNIKYSDLALEKLKFFKDKGIDKLPICVSKTPMSITDDPKIKIPNNYTFNVTDIRPAFGAGFVVIMSGNIIDMPGLPKIPNAYNIDINKKGEIEGLS</sequence>
<dbReference type="OrthoDB" id="9761733at2"/>
<reference evidence="7 8" key="1">
    <citation type="journal article" date="2012" name="BMC Genomics">
        <title>Genomic sequence analysis and characterization of Sneathia amnii sp. nov.</title>
        <authorList>
            <consortium name="Vaginal Microbiome Consortium (additional members)"/>
            <person name="Harwich M.D.Jr."/>
            <person name="Serrano M.G."/>
            <person name="Fettweis J.M."/>
            <person name="Alves J.M."/>
            <person name="Reimers M.A."/>
            <person name="Buck G.A."/>
            <person name="Jefferson K.K."/>
        </authorList>
    </citation>
    <scope>NUCLEOTIDE SEQUENCE [LARGE SCALE GENOMIC DNA]</scope>
    <source>
        <strain evidence="7 8">SN35</strain>
    </source>
</reference>
<dbReference type="Pfam" id="PF01268">
    <property type="entry name" value="FTHFS"/>
    <property type="match status" value="1"/>
</dbReference>
<comment type="catalytic activity">
    <reaction evidence="6">
        <text>(6S)-5,6,7,8-tetrahydrofolate + formate + ATP = (6R)-10-formyltetrahydrofolate + ADP + phosphate</text>
        <dbReference type="Rhea" id="RHEA:20221"/>
        <dbReference type="ChEBI" id="CHEBI:15740"/>
        <dbReference type="ChEBI" id="CHEBI:30616"/>
        <dbReference type="ChEBI" id="CHEBI:43474"/>
        <dbReference type="ChEBI" id="CHEBI:57453"/>
        <dbReference type="ChEBI" id="CHEBI:195366"/>
        <dbReference type="ChEBI" id="CHEBI:456216"/>
        <dbReference type="EC" id="6.3.4.3"/>
    </reaction>
</comment>
<dbReference type="PATRIC" id="fig|1069640.6.peg.152"/>
<feature type="binding site" evidence="6">
    <location>
        <begin position="64"/>
        <end position="71"/>
    </location>
    <ligand>
        <name>ATP</name>
        <dbReference type="ChEBI" id="CHEBI:30616"/>
    </ligand>
</feature>
<accession>A0A0E3UTI1</accession>
<dbReference type="KEGG" id="sns:VC03_00800"/>
<evidence type="ECO:0000256" key="3">
    <source>
        <dbReference type="ARBA" id="ARBA00022598"/>
    </source>
</evidence>
<dbReference type="RefSeq" id="WP_046328235.1">
    <property type="nucleotide sequence ID" value="NZ_CP011280.1"/>
</dbReference>
<dbReference type="SUPFAM" id="SSF52540">
    <property type="entry name" value="P-loop containing nucleoside triphosphate hydrolases"/>
    <property type="match status" value="1"/>
</dbReference>
<dbReference type="GO" id="GO:0004329">
    <property type="term" value="F:formate-tetrahydrofolate ligase activity"/>
    <property type="evidence" value="ECO:0007669"/>
    <property type="project" value="UniProtKB-UniRule"/>
</dbReference>
<dbReference type="AlphaFoldDB" id="A0A0E3UTI1"/>
<evidence type="ECO:0000313" key="8">
    <source>
        <dbReference type="Proteomes" id="UP000033103"/>
    </source>
</evidence>
<keyword evidence="2 6" id="KW-0554">One-carbon metabolism</keyword>
<keyword evidence="8" id="KW-1185">Reference proteome</keyword>
<evidence type="ECO:0000256" key="4">
    <source>
        <dbReference type="ARBA" id="ARBA00022741"/>
    </source>
</evidence>
<proteinExistence type="inferred from homology"/>
<dbReference type="STRING" id="187101.VC03_00800"/>
<dbReference type="PROSITE" id="PS00721">
    <property type="entry name" value="FTHFS_1"/>
    <property type="match status" value="1"/>
</dbReference>
<name>A0A0E3UTI1_9FUSO</name>
<comment type="pathway">
    <text evidence="1 6">One-carbon metabolism; tetrahydrofolate interconversion.</text>
</comment>
<evidence type="ECO:0000256" key="5">
    <source>
        <dbReference type="ARBA" id="ARBA00022840"/>
    </source>
</evidence>
<evidence type="ECO:0000256" key="6">
    <source>
        <dbReference type="HAMAP-Rule" id="MF_01543"/>
    </source>
</evidence>
<evidence type="ECO:0000313" key="7">
    <source>
        <dbReference type="EMBL" id="AKC95129.1"/>
    </source>
</evidence>
<organism evidence="7 8">
    <name type="scientific">Sneathia vaginalis</name>
    <dbReference type="NCBI Taxonomy" id="187101"/>
    <lineage>
        <taxon>Bacteria</taxon>
        <taxon>Fusobacteriati</taxon>
        <taxon>Fusobacteriota</taxon>
        <taxon>Fusobacteriia</taxon>
        <taxon>Fusobacteriales</taxon>
        <taxon>Leptotrichiaceae</taxon>
        <taxon>Sneathia</taxon>
    </lineage>
</organism>
<dbReference type="Gene3D" id="3.30.1510.10">
    <property type="entry name" value="Domain 2, N(10)-formyltetrahydrofolate synthetase"/>
    <property type="match status" value="1"/>
</dbReference>
<dbReference type="InterPro" id="IPR027417">
    <property type="entry name" value="P-loop_NTPase"/>
</dbReference>
<dbReference type="Proteomes" id="UP000033103">
    <property type="component" value="Chromosome"/>
</dbReference>
<dbReference type="GO" id="GO:0035999">
    <property type="term" value="P:tetrahydrofolate interconversion"/>
    <property type="evidence" value="ECO:0007669"/>
    <property type="project" value="UniProtKB-UniRule"/>
</dbReference>
<dbReference type="InterPro" id="IPR000559">
    <property type="entry name" value="Formate_THF_ligase"/>
</dbReference>
<comment type="similarity">
    <text evidence="6">Belongs to the formate--tetrahydrofolate ligase family.</text>
</comment>
<dbReference type="GO" id="GO:0005524">
    <property type="term" value="F:ATP binding"/>
    <property type="evidence" value="ECO:0007669"/>
    <property type="project" value="UniProtKB-UniRule"/>
</dbReference>
<dbReference type="NCBIfam" id="NF010030">
    <property type="entry name" value="PRK13505.1"/>
    <property type="match status" value="1"/>
</dbReference>
<dbReference type="EMBL" id="CP011280">
    <property type="protein sequence ID" value="AKC95129.1"/>
    <property type="molecule type" value="Genomic_DNA"/>
</dbReference>
<gene>
    <name evidence="6" type="primary">fhs</name>
    <name evidence="7" type="ORF">VC03_00800</name>
</gene>
<dbReference type="Gene3D" id="3.40.50.300">
    <property type="entry name" value="P-loop containing nucleotide triphosphate hydrolases"/>
    <property type="match status" value="1"/>
</dbReference>
<protein>
    <recommendedName>
        <fullName evidence="6">Formate--tetrahydrofolate ligase</fullName>
        <ecNumber evidence="6">6.3.4.3</ecNumber>
    </recommendedName>
    <alternativeName>
        <fullName evidence="6">Formyltetrahydrofolate synthetase</fullName>
        <shortName evidence="6">FHS</shortName>
        <shortName evidence="6">FTHFS</shortName>
    </alternativeName>
</protein>
<evidence type="ECO:0000256" key="1">
    <source>
        <dbReference type="ARBA" id="ARBA00004777"/>
    </source>
</evidence>